<reference evidence="5 6" key="1">
    <citation type="submission" date="2016-08" db="EMBL/GenBank/DDBJ databases">
        <authorList>
            <consortium name="Pathogen Informatics"/>
        </authorList>
    </citation>
    <scope>NUCLEOTIDE SEQUENCE [LARGE SCALE GENOMIC DNA]</scope>
    <source>
        <strain evidence="5 6">DK</strain>
    </source>
</reference>
<keyword evidence="1" id="KW-0175">Coiled coil</keyword>
<feature type="coiled-coil region" evidence="1">
    <location>
        <begin position="1083"/>
        <end position="1121"/>
    </location>
</feature>
<organism evidence="5 6">
    <name type="scientific">Plasmodium chabaudi adami</name>
    <dbReference type="NCBI Taxonomy" id="5826"/>
    <lineage>
        <taxon>Eukaryota</taxon>
        <taxon>Sar</taxon>
        <taxon>Alveolata</taxon>
        <taxon>Apicomplexa</taxon>
        <taxon>Aconoidasida</taxon>
        <taxon>Haemosporida</taxon>
        <taxon>Plasmodiidae</taxon>
        <taxon>Plasmodium</taxon>
        <taxon>Plasmodium (Vinckeia)</taxon>
    </lineage>
</organism>
<dbReference type="Proteomes" id="UP000195879">
    <property type="component" value="Unassembled WGS sequence"/>
</dbReference>
<evidence type="ECO:0000259" key="4">
    <source>
        <dbReference type="Pfam" id="PF18515"/>
    </source>
</evidence>
<feature type="non-terminal residue" evidence="5">
    <location>
        <position position="1"/>
    </location>
</feature>
<feature type="domain" description="NBD94" evidence="3">
    <location>
        <begin position="1135"/>
        <end position="1222"/>
    </location>
</feature>
<feature type="non-terminal residue" evidence="5">
    <location>
        <position position="1786"/>
    </location>
</feature>
<feature type="coiled-coil region" evidence="1">
    <location>
        <begin position="1311"/>
        <end position="1349"/>
    </location>
</feature>
<dbReference type="InterPro" id="IPR041668">
    <property type="entry name" value="Rh5_CC"/>
</dbReference>
<gene>
    <name evidence="5" type="primary">Pc235</name>
    <name evidence="5" type="ORF">PCHDK_000563400</name>
</gene>
<accession>A0A1D3LCB3</accession>
<evidence type="ECO:0000256" key="1">
    <source>
        <dbReference type="SAM" id="Coils"/>
    </source>
</evidence>
<dbReference type="Pfam" id="PF16830">
    <property type="entry name" value="NBD94"/>
    <property type="match status" value="1"/>
</dbReference>
<dbReference type="NCBIfam" id="TIGR01612">
    <property type="entry name" value="235kDa-fam"/>
    <property type="match status" value="1"/>
</dbReference>
<dbReference type="InterPro" id="IPR031789">
    <property type="entry name" value="NBD94"/>
</dbReference>
<evidence type="ECO:0000256" key="2">
    <source>
        <dbReference type="SAM" id="MobiDB-lite"/>
    </source>
</evidence>
<feature type="coiled-coil region" evidence="1">
    <location>
        <begin position="1145"/>
        <end position="1175"/>
    </location>
</feature>
<feature type="compositionally biased region" description="Basic and acidic residues" evidence="2">
    <location>
        <begin position="1424"/>
        <end position="1434"/>
    </location>
</feature>
<feature type="coiled-coil region" evidence="1">
    <location>
        <begin position="523"/>
        <end position="557"/>
    </location>
</feature>
<evidence type="ECO:0000313" key="5">
    <source>
        <dbReference type="EMBL" id="SCL99909.1"/>
    </source>
</evidence>
<dbReference type="Gene3D" id="6.10.250.560">
    <property type="match status" value="1"/>
</dbReference>
<dbReference type="Pfam" id="PF18515">
    <property type="entry name" value="Rh5"/>
    <property type="match status" value="1"/>
</dbReference>
<feature type="domain" description="Rh5 coiled-coil" evidence="4">
    <location>
        <begin position="155"/>
        <end position="407"/>
    </location>
</feature>
<evidence type="ECO:0000259" key="3">
    <source>
        <dbReference type="Pfam" id="PF16830"/>
    </source>
</evidence>
<name>A0A1D3LCB3_PLACE</name>
<feature type="region of interest" description="Disordered" evidence="2">
    <location>
        <begin position="1424"/>
        <end position="1464"/>
    </location>
</feature>
<evidence type="ECO:0000313" key="6">
    <source>
        <dbReference type="Proteomes" id="UP000195879"/>
    </source>
</evidence>
<dbReference type="EMBL" id="FMIO01000599">
    <property type="protein sequence ID" value="SCL99909.1"/>
    <property type="molecule type" value="Genomic_DNA"/>
</dbReference>
<protein>
    <submittedName>
        <fullName evidence="5">Reticulocyte binding protein, putative</fullName>
    </submittedName>
</protein>
<sequence>LNNFYLYHNLGGNLNDSNSSNEKQDNNKNNVINDNKFIQPHSITYFGNHKDTANDKIILHNDYTNKNGVDIFKSFNNDNEKTNRKPTIVKSSFIQNFIQPSFNPDVYNKLDIIYGVAYNAESLDFFYVKLRMSQELRDLLYNTYYDSKPVIDSTWNKLNNLENDIKMVIKKCEPDKNKTINEMLNFQNPFYEFYKKYTHSYYYPYTFRIMEYTKCMNEEYKRLESKVDDIISSMKAEYDSVCYYRYSIVDDAYRKYANNSKRNINSQLNTLKKYPMLNDSETVPYIQSLVTILESEGEHYSLKAKLHLLKSQFEDMIHKSNWYLSKCKWSNTSLGRYQKDSEISHYYYEYWEKITDIARERSICIYHSNNLMSMEILYKYKKEVLNNFVKALGKLLIQKPDPNNNQIFIDDFDEFDKPIPKSNLIALETKFIEIFKQKWDSYDNKKTLGKNSDQDNTVTLILRGMEEFKGIIDTMKVYNRKSVTSKEKIISEIDQNLNKRTYKEIENGLKESYTLAKNWKELKRQIKTQLEEDYERAIKLEEEINDLFKKYLEINGETIYINTLKFELKEKIKNIYDKNEYVKKAIDLKKVVENNNAYIDELAKTSPYQVTEYVNNKDKIYSTIKLELSKIYEGDLDVLYNELSSIVKENAIDNTEDKTKLEDLKSKIYNEYNKIQKMETETVKLNLSTIENKKNELLSIIVEMKKHIYSELNNELNTIVENFKSKKKQLSSNINDYSNYKDELNKYKSKISEIKNQYNDQSNIDNIKDEDAKQNYEQSKEYVKTISDKEDEIFKTINEMKRMKDDILNKVNVFVNLESNHKEKINSEHESFGKLVNKIKNEISDDQLNDYEKKFNDSKSLISEASKSIEEEYQNINTLKKVNGYLKICKSTEESIKKFRNKQSKLNEILNKNIDAIKNSNLIEKSYTDEFDNTLTDKKTELEKTFTALSLSSYEANNNELIKYFNDLKKNLGTPKGNILYQQLDEKEKATNDIEQKNINANKNISNIEMVIHASIYNISDEIEKLIGKNIEFLNKEILKKAEISITNLNEIKKKLKYYNFGDLWKDINIKDNDEITKFQNDIMTLDKNINQNIDKLEDIKKQSEKHAEETKAQIGDLEDATDKTIYNEDPKEIEKKIENIVTKIDKKKKIYDNMKKLLNEIEKIEKDKTSLEEVKNINMSYEKSLNKLFWDQIDEEKKKSENMIKSIDQCKKDFDDIKNKQSLAEAQTLNIQYSKFKEFSTISQDNEKYFSDIREKSLKLIKVNFEESNINEIKKTLQIYLLEAQKHNSDINLYLSEITNLYNIFKLNNIKNIINEVKEYTKKIEEYNKNIKSELDKSKKLIETVKEKSHLEKCKPKTGSTIDDKDVDECLKKITESKNYILSEESNSNTYFKNAKEYNENVSLLFKNIEMANNKAQHILKTKKDSGTSDKDYNLNGLKENMDNSKNYKDESDKNAKKAEENKNLFEQHKKEVTELLNKYSKLAIKNNVAQTKKDSNIIINEIKALQKQISLQAETSEQKISTIKKEKFSIEDGNANNNKSNQAAIGIQTSLENLENKLLKITNIKRKINDCLTETETIEKQISSFSINNQDTELSSLKTFLESLKDQKKNIEDQKTELGNLDSEIKSIENDVDQYKKNYEIGIIEKIKENAITNKEELESIKTSIESTIKNVISAFNTNDLEGININENLEKYNTEMNNIYNEFISSYNLIINYSETASKEPITYDQIKNTRIAAQNELLKIIESKKKSKSYLDNVKIKEVDRIITHFKSKLDNMNDKFTKEYS</sequence>
<feature type="coiled-coil region" evidence="1">
    <location>
        <begin position="709"/>
        <end position="764"/>
    </location>
</feature>
<dbReference type="InterPro" id="IPR006499">
    <property type="entry name" value="Reticulocyte-bd"/>
</dbReference>
<feature type="coiled-coil region" evidence="1">
    <location>
        <begin position="1596"/>
        <end position="1640"/>
    </location>
</feature>
<proteinExistence type="predicted"/>
<feature type="compositionally biased region" description="Basic and acidic residues" evidence="2">
    <location>
        <begin position="1441"/>
        <end position="1464"/>
    </location>
</feature>